<evidence type="ECO:0000313" key="4">
    <source>
        <dbReference type="Proteomes" id="UP001596163"/>
    </source>
</evidence>
<keyword evidence="2" id="KW-0812">Transmembrane</keyword>
<dbReference type="Proteomes" id="UP001596163">
    <property type="component" value="Unassembled WGS sequence"/>
</dbReference>
<feature type="coiled-coil region" evidence="1">
    <location>
        <begin position="120"/>
        <end position="161"/>
    </location>
</feature>
<feature type="coiled-coil region" evidence="1">
    <location>
        <begin position="43"/>
        <end position="70"/>
    </location>
</feature>
<keyword evidence="1" id="KW-0175">Coiled coil</keyword>
<comment type="caution">
    <text evidence="3">The sequence shown here is derived from an EMBL/GenBank/DDBJ whole genome shotgun (WGS) entry which is preliminary data.</text>
</comment>
<gene>
    <name evidence="3" type="ORF">ACFPIK_07820</name>
</gene>
<keyword evidence="2" id="KW-1133">Transmembrane helix</keyword>
<name>A0ABW0BVQ6_9BACT</name>
<evidence type="ECO:0000256" key="1">
    <source>
        <dbReference type="SAM" id="Coils"/>
    </source>
</evidence>
<protein>
    <submittedName>
        <fullName evidence="3">Uncharacterized protein</fullName>
    </submittedName>
</protein>
<reference evidence="4" key="1">
    <citation type="journal article" date="2019" name="Int. J. Syst. Evol. Microbiol.">
        <title>The Global Catalogue of Microorganisms (GCM) 10K type strain sequencing project: providing services to taxonomists for standard genome sequencing and annotation.</title>
        <authorList>
            <consortium name="The Broad Institute Genomics Platform"/>
            <consortium name="The Broad Institute Genome Sequencing Center for Infectious Disease"/>
            <person name="Wu L."/>
            <person name="Ma J."/>
        </authorList>
    </citation>
    <scope>NUCLEOTIDE SEQUENCE [LARGE SCALE GENOMIC DNA]</scope>
    <source>
        <strain evidence="4">CGMCC 1.7030</strain>
    </source>
</reference>
<accession>A0ABW0BVQ6</accession>
<dbReference type="RefSeq" id="WP_377913932.1">
    <property type="nucleotide sequence ID" value="NZ_JBHSKS010000004.1"/>
</dbReference>
<organism evidence="3 4">
    <name type="scientific">Algoriphagus aquatilis</name>
    <dbReference type="NCBI Taxonomy" id="490186"/>
    <lineage>
        <taxon>Bacteria</taxon>
        <taxon>Pseudomonadati</taxon>
        <taxon>Bacteroidota</taxon>
        <taxon>Cytophagia</taxon>
        <taxon>Cytophagales</taxon>
        <taxon>Cyclobacteriaceae</taxon>
        <taxon>Algoriphagus</taxon>
    </lineage>
</organism>
<keyword evidence="4" id="KW-1185">Reference proteome</keyword>
<dbReference type="EMBL" id="JBHSKS010000004">
    <property type="protein sequence ID" value="MFC5191671.1"/>
    <property type="molecule type" value="Genomic_DNA"/>
</dbReference>
<sequence length="170" mass="19291">MNVCIGQVKADHNTLDAFDSIFKTAQNSPAYVVASKADIHALKELLKLERDSLDIKLKTQEEELSRLKTATPPVVVQANQKEEPSPAKVPSPSNYLIFQLVIALLVGVLIYFFMKDFTTKKEAKEAKESYKNLVVEFEDHKKKAIERERKLMRKVIDLQNDLTEKSSPTT</sequence>
<feature type="transmembrane region" description="Helical" evidence="2">
    <location>
        <begin position="95"/>
        <end position="114"/>
    </location>
</feature>
<evidence type="ECO:0000313" key="3">
    <source>
        <dbReference type="EMBL" id="MFC5191671.1"/>
    </source>
</evidence>
<evidence type="ECO:0000256" key="2">
    <source>
        <dbReference type="SAM" id="Phobius"/>
    </source>
</evidence>
<keyword evidence="2" id="KW-0472">Membrane</keyword>
<proteinExistence type="predicted"/>